<evidence type="ECO:0000259" key="16">
    <source>
        <dbReference type="SMART" id="SM00891"/>
    </source>
</evidence>
<dbReference type="InterPro" id="IPR010994">
    <property type="entry name" value="RuvA_2-like"/>
</dbReference>
<dbReference type="OrthoDB" id="361020at2759"/>
<dbReference type="GO" id="GO:0016705">
    <property type="term" value="F:oxidoreductase activity, acting on paired donors, with incorporation or reduction of molecular oxygen"/>
    <property type="evidence" value="ECO:0007669"/>
    <property type="project" value="InterPro"/>
</dbReference>
<dbReference type="PANTHER" id="PTHR10150">
    <property type="entry name" value="DNA REPAIR ENDONUCLEASE XPF"/>
    <property type="match status" value="1"/>
</dbReference>
<dbReference type="STRING" id="2656787.A0A370TLW5"/>
<dbReference type="EMBL" id="NPIC01000004">
    <property type="protein sequence ID" value="RDL36521.1"/>
    <property type="molecule type" value="Genomic_DNA"/>
</dbReference>
<keyword evidence="6 14" id="KW-0479">Metal-binding</keyword>
<dbReference type="GO" id="GO:0000014">
    <property type="term" value="F:single-stranded DNA endodeoxyribonuclease activity"/>
    <property type="evidence" value="ECO:0007669"/>
    <property type="project" value="TreeGrafter"/>
</dbReference>
<feature type="compositionally biased region" description="Polar residues" evidence="15">
    <location>
        <begin position="997"/>
        <end position="1011"/>
    </location>
</feature>
<dbReference type="Proteomes" id="UP000254866">
    <property type="component" value="Unassembled WGS sequence"/>
</dbReference>
<evidence type="ECO:0000256" key="14">
    <source>
        <dbReference type="PIRSR" id="PIRSR602403-1"/>
    </source>
</evidence>
<evidence type="ECO:0000256" key="1">
    <source>
        <dbReference type="ARBA" id="ARBA00001971"/>
    </source>
</evidence>
<dbReference type="FunFam" id="3.40.50.10130:FF:000002">
    <property type="entry name" value="DNA repair endonuclease XPF"/>
    <property type="match status" value="1"/>
</dbReference>
<dbReference type="GO" id="GO:0003684">
    <property type="term" value="F:damaged DNA binding"/>
    <property type="evidence" value="ECO:0007669"/>
    <property type="project" value="TreeGrafter"/>
</dbReference>
<evidence type="ECO:0000313" key="18">
    <source>
        <dbReference type="Proteomes" id="UP000254866"/>
    </source>
</evidence>
<dbReference type="Gene3D" id="1.10.150.20">
    <property type="entry name" value="5' to 3' exonuclease, C-terminal subdomain"/>
    <property type="match status" value="1"/>
</dbReference>
<sequence length="1415" mass="159112">MAAGIVNASSAQPELPQTWPWRTSQLQGALPSFLAGWSTWQYVVTFLLGVVVYDQVMYIKRKGPIAGPPFKIPLMGPFLQALHPKFEAYLAQWASGPLSCVSVFHKFVVLASDRDIAHKVFKSPSYAEPCIVPVAKDILGHKAWVFLQGKAHAEYRKGLTPLFTNKAMATYLPAQEKVLADYFDKFVAASKANQGRPMAFMTMFREINFKKIADDFYLTTAALELVNIPLSMYIPFTKPWLGKRTADAVHVEFAKCAAACKANMATGAMPTCIVDHWVLHMMESKRYLERIAAGETDVEKPTNLIREFTNEEIGETLFTFLFASQDASSSATTWLFQVLAQRPDVLDRLREENLAARGGDKSKPFDLPMLESLTYTSAVIKELLRHRPPVIFVPYLATKQFPVTPNYTVPKGSMIIPSCYPALHDPDVYPNPDAFDPERWISGDAGSKTRNWLVFGAGPHDCLAKRFTQFDLRYSRKLIATGSFNLWGFTYQQQIFQELHEKDELVVISRGLGLLRLVTNLLHSYDAAGNNLILLVGADERENGWIGEALAEHAAISMAPRARGLSVVNTDVMSVGTREKMYTQGGIFSVTSRILVVDLLTSLLNPERITGVVVLHADKIVATSLEAFILRIYRQKNKAGFLKAFSDNPQPFATGFSPLSTMMRNLFLRNVSVWPRFQMQVAQSLEGKKKAEVIELEVPMSESMRHIQHAIMECVEVSIGELKKGNSGLEMEDWNVDSALHKQFDMVVRRQLDPVWHRVSWKTKQIVNDLSVLRGMLHTLLTYDAVSFNRHLDTILAAHAPPPGSTRQNQSPWLFLDAAHTIFDTAKRRVYTGKAPQSGAESLDALRPVLEEQPKWAVLADVMEEIDRDLYFNPVPRDDSNGTILIMCTDTEQCRQLREYLQTMHVHSHAEARDQDEQEEVDEHEEEHEPSAEFMMRRKLRNYLKWKNQFAKISAALFTETQKALSGATNSKSASTPSSRGKAPANKRRRVRGCGNTGTAPSRATNGSLQASEDKPLEVAALMSEIQPTEVEAAQKEEVVADPLEDMEDYYQLYDMQDLVVIHAYDGDMDEHILEEVKPRYIIMYEPDASFVRRIEVYRSSHNDRNVRVYFLYYSGSVEEQRYLSSVRREKDAFTKLIKEKSSMALTMTTDAQGIEDPQEAFLRTINTRIAGGGRLAATAQPPRVVVDVREFQSSLPSLLHGRSMVIVPCMLTVGDYILSPNICIERKSINDLISSFKDGRLYNQAESMLQHYKSPMLLIEFDQNKSFTLEPFADLSGSLSSMSSSNTSSDLQSKLVLLTLAFPKLRIIWSSSPFQTAEIFEALKTQEPEPDPIAAVRVGLEAGQQAEDQTFNRQPQDMLRVIPGVTGNNIKNIVLEMDSLKDVANASVEELDPVVGKEAGRQISRFFKKSVIEE</sequence>
<keyword evidence="14" id="KW-0349">Heme</keyword>
<keyword evidence="10 14" id="KW-0408">Iron</keyword>
<evidence type="ECO:0000256" key="8">
    <source>
        <dbReference type="ARBA" id="ARBA00022763"/>
    </source>
</evidence>
<name>A0A370TLW5_9HELO</name>
<dbReference type="GO" id="GO:0000712">
    <property type="term" value="P:resolution of meiotic recombination intermediates"/>
    <property type="evidence" value="ECO:0007669"/>
    <property type="project" value="TreeGrafter"/>
</dbReference>
<dbReference type="Gene3D" id="3.40.50.10130">
    <property type="match status" value="1"/>
</dbReference>
<dbReference type="SMART" id="SM00891">
    <property type="entry name" value="ERCC4"/>
    <property type="match status" value="1"/>
</dbReference>
<comment type="caution">
    <text evidence="17">The sequence shown here is derived from an EMBL/GenBank/DDBJ whole genome shotgun (WGS) entry which is preliminary data.</text>
</comment>
<keyword evidence="18" id="KW-1185">Reference proteome</keyword>
<evidence type="ECO:0000256" key="7">
    <source>
        <dbReference type="ARBA" id="ARBA00022759"/>
    </source>
</evidence>
<dbReference type="GO" id="GO:0000110">
    <property type="term" value="C:nucleotide-excision repair factor 1 complex"/>
    <property type="evidence" value="ECO:0007669"/>
    <property type="project" value="TreeGrafter"/>
</dbReference>
<dbReference type="SUPFAM" id="SSF52980">
    <property type="entry name" value="Restriction endonuclease-like"/>
    <property type="match status" value="1"/>
</dbReference>
<dbReference type="PANTHER" id="PTHR10150:SF0">
    <property type="entry name" value="DNA REPAIR ENDONUCLEASE XPF"/>
    <property type="match status" value="1"/>
</dbReference>
<dbReference type="InterPro" id="IPR001128">
    <property type="entry name" value="Cyt_P450"/>
</dbReference>
<feature type="region of interest" description="Disordered" evidence="15">
    <location>
        <begin position="967"/>
        <end position="1012"/>
    </location>
</feature>
<dbReference type="PRINTS" id="PR00465">
    <property type="entry name" value="EP450IV"/>
</dbReference>
<feature type="compositionally biased region" description="Acidic residues" evidence="15">
    <location>
        <begin position="916"/>
        <end position="928"/>
    </location>
</feature>
<dbReference type="Pfam" id="PF00067">
    <property type="entry name" value="p450"/>
    <property type="match status" value="1"/>
</dbReference>
<dbReference type="GO" id="GO:0005506">
    <property type="term" value="F:iron ion binding"/>
    <property type="evidence" value="ECO:0007669"/>
    <property type="project" value="InterPro"/>
</dbReference>
<dbReference type="PROSITE" id="PS00086">
    <property type="entry name" value="CYTOCHROME_P450"/>
    <property type="match status" value="1"/>
</dbReference>
<keyword evidence="9" id="KW-0378">Hydrolase</keyword>
<evidence type="ECO:0000256" key="2">
    <source>
        <dbReference type="ARBA" id="ARBA00004123"/>
    </source>
</evidence>
<dbReference type="GO" id="GO:0004497">
    <property type="term" value="F:monooxygenase activity"/>
    <property type="evidence" value="ECO:0007669"/>
    <property type="project" value="InterPro"/>
</dbReference>
<dbReference type="Pfam" id="PF02732">
    <property type="entry name" value="ERCC4"/>
    <property type="match status" value="1"/>
</dbReference>
<dbReference type="RefSeq" id="XP_031869177.1">
    <property type="nucleotide sequence ID" value="XM_032014496.1"/>
</dbReference>
<protein>
    <recommendedName>
        <fullName evidence="16">ERCC4 domain-containing protein</fullName>
    </recommendedName>
</protein>
<evidence type="ECO:0000256" key="11">
    <source>
        <dbReference type="ARBA" id="ARBA00023125"/>
    </source>
</evidence>
<evidence type="ECO:0000256" key="4">
    <source>
        <dbReference type="ARBA" id="ARBA00010617"/>
    </source>
</evidence>
<evidence type="ECO:0000256" key="3">
    <source>
        <dbReference type="ARBA" id="ARBA00010015"/>
    </source>
</evidence>
<comment type="cofactor">
    <cofactor evidence="1 14">
        <name>heme</name>
        <dbReference type="ChEBI" id="CHEBI:30413"/>
    </cofactor>
</comment>
<evidence type="ECO:0000256" key="6">
    <source>
        <dbReference type="ARBA" id="ARBA00022723"/>
    </source>
</evidence>
<organism evidence="17 18">
    <name type="scientific">Venustampulla echinocandica</name>
    <dbReference type="NCBI Taxonomy" id="2656787"/>
    <lineage>
        <taxon>Eukaryota</taxon>
        <taxon>Fungi</taxon>
        <taxon>Dikarya</taxon>
        <taxon>Ascomycota</taxon>
        <taxon>Pezizomycotina</taxon>
        <taxon>Leotiomycetes</taxon>
        <taxon>Helotiales</taxon>
        <taxon>Pleuroascaceae</taxon>
        <taxon>Venustampulla</taxon>
    </lineage>
</organism>
<comment type="similarity">
    <text evidence="3">Belongs to the XPF family.</text>
</comment>
<dbReference type="InterPro" id="IPR036396">
    <property type="entry name" value="Cyt_P450_sf"/>
</dbReference>
<dbReference type="GO" id="GO:0000736">
    <property type="term" value="P:double-strand break repair via single-strand annealing, removal of nonhomologous ends"/>
    <property type="evidence" value="ECO:0007669"/>
    <property type="project" value="TreeGrafter"/>
</dbReference>
<keyword evidence="13" id="KW-0539">Nucleus</keyword>
<dbReference type="InterPro" id="IPR002403">
    <property type="entry name" value="Cyt_P450_E_grp-IV"/>
</dbReference>
<comment type="subcellular location">
    <subcellularLocation>
        <location evidence="2">Nucleus</location>
    </subcellularLocation>
</comment>
<dbReference type="GO" id="GO:0003697">
    <property type="term" value="F:single-stranded DNA binding"/>
    <property type="evidence" value="ECO:0007669"/>
    <property type="project" value="InterPro"/>
</dbReference>
<feature type="binding site" description="axial binding residue" evidence="14">
    <location>
        <position position="462"/>
    </location>
    <ligand>
        <name>heme</name>
        <dbReference type="ChEBI" id="CHEBI:30413"/>
    </ligand>
    <ligandPart>
        <name>Fe</name>
        <dbReference type="ChEBI" id="CHEBI:18248"/>
    </ligandPart>
</feature>
<feature type="domain" description="ERCC4" evidence="16">
    <location>
        <begin position="1184"/>
        <end position="1264"/>
    </location>
</feature>
<feature type="region of interest" description="Disordered" evidence="15">
    <location>
        <begin position="906"/>
        <end position="933"/>
    </location>
</feature>
<dbReference type="SUPFAM" id="SSF47781">
    <property type="entry name" value="RuvA domain 2-like"/>
    <property type="match status" value="1"/>
</dbReference>
<proteinExistence type="inferred from homology"/>
<evidence type="ECO:0000256" key="10">
    <source>
        <dbReference type="ARBA" id="ARBA00023004"/>
    </source>
</evidence>
<feature type="compositionally biased region" description="Polar residues" evidence="15">
    <location>
        <begin position="967"/>
        <end position="979"/>
    </location>
</feature>
<dbReference type="GO" id="GO:0000724">
    <property type="term" value="P:double-strand break repair via homologous recombination"/>
    <property type="evidence" value="ECO:0007669"/>
    <property type="project" value="TreeGrafter"/>
</dbReference>
<dbReference type="InterPro" id="IPR006167">
    <property type="entry name" value="XPF"/>
</dbReference>
<keyword evidence="12" id="KW-0234">DNA repair</keyword>
<evidence type="ECO:0000313" key="17">
    <source>
        <dbReference type="EMBL" id="RDL36521.1"/>
    </source>
</evidence>
<dbReference type="InterPro" id="IPR011335">
    <property type="entry name" value="Restrct_endonuc-II-like"/>
</dbReference>
<evidence type="ECO:0000256" key="12">
    <source>
        <dbReference type="ARBA" id="ARBA00023204"/>
    </source>
</evidence>
<dbReference type="InterPro" id="IPR017972">
    <property type="entry name" value="Cyt_P450_CS"/>
</dbReference>
<keyword evidence="5" id="KW-0540">Nuclease</keyword>
<reference evidence="17 18" key="1">
    <citation type="journal article" date="2018" name="IMA Fungus">
        <title>IMA Genome-F 9: Draft genome sequence of Annulohypoxylon stygium, Aspergillus mulundensis, Berkeleyomyces basicola (syn. Thielaviopsis basicola), Ceratocystis smalleyi, two Cercospora beticola strains, Coleophoma cylindrospora, Fusarium fracticaudum, Phialophora cf. hyalina, and Morchella septimelata.</title>
        <authorList>
            <person name="Wingfield B.D."/>
            <person name="Bills G.F."/>
            <person name="Dong Y."/>
            <person name="Huang W."/>
            <person name="Nel W.J."/>
            <person name="Swalarsk-Parry B.S."/>
            <person name="Vaghefi N."/>
            <person name="Wilken P.M."/>
            <person name="An Z."/>
            <person name="de Beer Z.W."/>
            <person name="De Vos L."/>
            <person name="Chen L."/>
            <person name="Duong T.A."/>
            <person name="Gao Y."/>
            <person name="Hammerbacher A."/>
            <person name="Kikkert J.R."/>
            <person name="Li Y."/>
            <person name="Li H."/>
            <person name="Li K."/>
            <person name="Li Q."/>
            <person name="Liu X."/>
            <person name="Ma X."/>
            <person name="Naidoo K."/>
            <person name="Pethybridge S.J."/>
            <person name="Sun J."/>
            <person name="Steenkamp E.T."/>
            <person name="van der Nest M.A."/>
            <person name="van Wyk S."/>
            <person name="Wingfield M.J."/>
            <person name="Xiong C."/>
            <person name="Yue Q."/>
            <person name="Zhang X."/>
        </authorList>
    </citation>
    <scope>NUCLEOTIDE SEQUENCE [LARGE SCALE GENOMIC DNA]</scope>
    <source>
        <strain evidence="17 18">BP 5553</strain>
    </source>
</reference>
<dbReference type="CDD" id="cd20078">
    <property type="entry name" value="XPF_nuclease_XPF_euk"/>
    <property type="match status" value="1"/>
</dbReference>
<dbReference type="NCBIfam" id="TIGR00596">
    <property type="entry name" value="rad1"/>
    <property type="match status" value="1"/>
</dbReference>
<evidence type="ECO:0000256" key="9">
    <source>
        <dbReference type="ARBA" id="ARBA00022801"/>
    </source>
</evidence>
<dbReference type="Gene3D" id="1.10.630.10">
    <property type="entry name" value="Cytochrome P450"/>
    <property type="match status" value="1"/>
</dbReference>
<comment type="similarity">
    <text evidence="4">Belongs to the cytochrome P450 family.</text>
</comment>
<dbReference type="GO" id="GO:0020037">
    <property type="term" value="F:heme binding"/>
    <property type="evidence" value="ECO:0007669"/>
    <property type="project" value="InterPro"/>
</dbReference>
<evidence type="ECO:0000256" key="15">
    <source>
        <dbReference type="SAM" id="MobiDB-lite"/>
    </source>
</evidence>
<dbReference type="GO" id="GO:1901255">
    <property type="term" value="P:nucleotide-excision repair involved in interstrand cross-link repair"/>
    <property type="evidence" value="ECO:0007669"/>
    <property type="project" value="TreeGrafter"/>
</dbReference>
<dbReference type="GeneID" id="43598722"/>
<evidence type="ECO:0000256" key="13">
    <source>
        <dbReference type="ARBA" id="ARBA00023242"/>
    </source>
</evidence>
<accession>A0A370TLW5</accession>
<dbReference type="InterPro" id="IPR006166">
    <property type="entry name" value="ERCC4_domain"/>
</dbReference>
<keyword evidence="7" id="KW-0255">Endonuclease</keyword>
<dbReference type="SUPFAM" id="SSF48264">
    <property type="entry name" value="Cytochrome P450"/>
    <property type="match status" value="1"/>
</dbReference>
<keyword evidence="8" id="KW-0227">DNA damage</keyword>
<keyword evidence="11" id="KW-0238">DNA-binding</keyword>
<dbReference type="InterPro" id="IPR047520">
    <property type="entry name" value="XPF_nuclease"/>
</dbReference>
<gene>
    <name evidence="17" type="ORF">BP5553_05873</name>
</gene>
<evidence type="ECO:0000256" key="5">
    <source>
        <dbReference type="ARBA" id="ARBA00022722"/>
    </source>
</evidence>